<protein>
    <submittedName>
        <fullName evidence="1">Uncharacterized protein</fullName>
    </submittedName>
</protein>
<accession>A0A4R8DQQ1</accession>
<name>A0A4R8DQQ1_9BACT</name>
<evidence type="ECO:0000313" key="1">
    <source>
        <dbReference type="EMBL" id="TDW99734.1"/>
    </source>
</evidence>
<keyword evidence="2" id="KW-1185">Reference proteome</keyword>
<organism evidence="1 2">
    <name type="scientific">Dinghuibacter silviterrae</name>
    <dbReference type="NCBI Taxonomy" id="1539049"/>
    <lineage>
        <taxon>Bacteria</taxon>
        <taxon>Pseudomonadati</taxon>
        <taxon>Bacteroidota</taxon>
        <taxon>Chitinophagia</taxon>
        <taxon>Chitinophagales</taxon>
        <taxon>Chitinophagaceae</taxon>
        <taxon>Dinghuibacter</taxon>
    </lineage>
</organism>
<reference evidence="1 2" key="1">
    <citation type="submission" date="2019-03" db="EMBL/GenBank/DDBJ databases">
        <title>Genomic Encyclopedia of Type Strains, Phase IV (KMG-IV): sequencing the most valuable type-strain genomes for metagenomic binning, comparative biology and taxonomic classification.</title>
        <authorList>
            <person name="Goeker M."/>
        </authorList>
    </citation>
    <scope>NUCLEOTIDE SEQUENCE [LARGE SCALE GENOMIC DNA]</scope>
    <source>
        <strain evidence="1 2">DSM 100059</strain>
    </source>
</reference>
<dbReference type="AlphaFoldDB" id="A0A4R8DQQ1"/>
<sequence length="126" mass="13531">MKRFLAVAVLFVACKKGSSGSSTSAQVKYEVKTSGVANWTGNYLDATNSATLVQGQTSSDWIVTFTNQVSAPRYLQIQVSVLTPMDPSVPVTAIAIIYVNGKIVKTDTASGYAQQIVDPYSNYLLN</sequence>
<dbReference type="Proteomes" id="UP000294498">
    <property type="component" value="Unassembled WGS sequence"/>
</dbReference>
<proteinExistence type="predicted"/>
<evidence type="ECO:0000313" key="2">
    <source>
        <dbReference type="Proteomes" id="UP000294498"/>
    </source>
</evidence>
<dbReference type="RefSeq" id="WP_133990686.1">
    <property type="nucleotide sequence ID" value="NZ_SODV01000001.1"/>
</dbReference>
<dbReference type="EMBL" id="SODV01000001">
    <property type="protein sequence ID" value="TDW99734.1"/>
    <property type="molecule type" value="Genomic_DNA"/>
</dbReference>
<gene>
    <name evidence="1" type="ORF">EDB95_0745</name>
</gene>
<dbReference type="OrthoDB" id="826411at2"/>
<comment type="caution">
    <text evidence="1">The sequence shown here is derived from an EMBL/GenBank/DDBJ whole genome shotgun (WGS) entry which is preliminary data.</text>
</comment>